<evidence type="ECO:0000259" key="6">
    <source>
        <dbReference type="PROSITE" id="PS50011"/>
    </source>
</evidence>
<dbReference type="InterPro" id="IPR058923">
    <property type="entry name" value="RCC1-like_dom"/>
</dbReference>
<dbReference type="InterPro" id="IPR000719">
    <property type="entry name" value="Prot_kinase_dom"/>
</dbReference>
<evidence type="ECO:0000256" key="5">
    <source>
        <dbReference type="SAM" id="MobiDB-lite"/>
    </source>
</evidence>
<dbReference type="Pfam" id="PF00069">
    <property type="entry name" value="Pkinase"/>
    <property type="match status" value="1"/>
</dbReference>
<protein>
    <recommendedName>
        <fullName evidence="10">Regulator of chromosome condensation domain-containing protein</fullName>
    </recommendedName>
</protein>
<feature type="repeat" description="RCC1" evidence="4">
    <location>
        <begin position="208"/>
        <end position="263"/>
    </location>
</feature>
<dbReference type="GO" id="GO:0004842">
    <property type="term" value="F:ubiquitin-protein transferase activity"/>
    <property type="evidence" value="ECO:0007669"/>
    <property type="project" value="InterPro"/>
</dbReference>
<dbReference type="InterPro" id="IPR008271">
    <property type="entry name" value="Ser/Thr_kinase_AS"/>
</dbReference>
<dbReference type="PRINTS" id="PR00633">
    <property type="entry name" value="RCCNDNSATION"/>
</dbReference>
<keyword evidence="1" id="KW-0677">Repeat</keyword>
<keyword evidence="2 3" id="KW-0833">Ubl conjugation pathway</keyword>
<dbReference type="EMBL" id="LODT01000039">
    <property type="protein sequence ID" value="KYQ89671.1"/>
    <property type="molecule type" value="Genomic_DNA"/>
</dbReference>
<dbReference type="PROSITE" id="PS00626">
    <property type="entry name" value="RCC1_2"/>
    <property type="match status" value="4"/>
</dbReference>
<dbReference type="PROSITE" id="PS50011">
    <property type="entry name" value="PROTEIN_KINASE_DOM"/>
    <property type="match status" value="1"/>
</dbReference>
<dbReference type="Gene3D" id="2.130.10.30">
    <property type="entry name" value="Regulator of chromosome condensation 1/beta-lactamase-inhibitor protein II"/>
    <property type="match status" value="2"/>
</dbReference>
<dbReference type="SMART" id="SM00119">
    <property type="entry name" value="HECTc"/>
    <property type="match status" value="1"/>
</dbReference>
<dbReference type="InParanoid" id="A0A151Z6S6"/>
<feature type="compositionally biased region" description="Low complexity" evidence="5">
    <location>
        <begin position="72"/>
        <end position="84"/>
    </location>
</feature>
<dbReference type="InterPro" id="IPR000569">
    <property type="entry name" value="HECT_dom"/>
</dbReference>
<dbReference type="InterPro" id="IPR011009">
    <property type="entry name" value="Kinase-like_dom_sf"/>
</dbReference>
<dbReference type="SMART" id="SM00220">
    <property type="entry name" value="S_TKc"/>
    <property type="match status" value="1"/>
</dbReference>
<feature type="compositionally biased region" description="Low complexity" evidence="5">
    <location>
        <begin position="16"/>
        <end position="40"/>
    </location>
</feature>
<dbReference type="Gene3D" id="1.10.510.10">
    <property type="entry name" value="Transferase(Phosphotransferase) domain 1"/>
    <property type="match status" value="1"/>
</dbReference>
<dbReference type="PROSITE" id="PS50237">
    <property type="entry name" value="HECT"/>
    <property type="match status" value="1"/>
</dbReference>
<proteinExistence type="predicted"/>
<dbReference type="GO" id="GO:0005737">
    <property type="term" value="C:cytoplasm"/>
    <property type="evidence" value="ECO:0007669"/>
    <property type="project" value="TreeGrafter"/>
</dbReference>
<feature type="compositionally biased region" description="Low complexity" evidence="5">
    <location>
        <begin position="50"/>
        <end position="64"/>
    </location>
</feature>
<sequence>MSFFNKLKNKIEETIQSNTPTTPQQSLSSSQHQRRPSQQLYYNYNNEQKTSPTSTTTTSPRTSTQFDSPIFNNNNNTLSPSSSSTDLFTQYHSSKSILESEDNDKEDKNYIINIWGNGMKKDGSLIEFSELFQRQKIVLISAGAIHAALITNLGNLYTFGDGLLGKLGHGDQESCQIPQLVEYFQKQSIKIIQVSTGGKHTLALSDQNELYSWGGNDSCQLGNGSSQSFQSTPQKIPTVYNNVKCQVERLSCSTTRSAFVTRDGLLFTWGRGDHGRLGHGDTLMQSTPKQVMALHGHHIVDISSGGGHSMALTSRGEVFSWGRGENGQLGHGGIIAQQLKPKQIMELSGKFIRLISAGGYHSFAVQDNGDVYSWGRSDYGVLGNGTLEVGDKTTPFLLQTFPNCQQNPIIQLSSGFQHNIAILQDKSLYSWGCGAGGRLNNIENQENLFLPKKCQINFQPTLISCGEIITIIIGKQPRSIQKSPVITSPVSSSNINSNSIPNQLINNSIELPKITTPLLLNNNITHDIIRRSSSPTPSFVSLASDKTLPGKDLLLNTQSHFIEWLSRISKSKEILSIIQTKITSSGNISNQQEQSIEKKIIQYDDINKSIRSQLALSNSTSGNDLDVTIDQRNKLSQELLDTDINQSIEYWLDIHQQKESIHLKLSNLIKQLNSNNNSNSNNNNNNNISINDNDIQKSSNYLIEKLNESLSLFLMNINDSVNSGQMESLRLSMEALQFIVFETIKYAEKYLYQLSNTLTQSQSLMNQRKSKKMEIQTQLDKQKEAMELIDQREKLKMSYRVCKRNSIELSKRIEVLELDDDDGGGSRGDMKPDDQLIQIKETLNKLKKDEQKLMIQQQDLNTSLQEIIDRYAPELRVTVLKQQEKLSNRVKDTGLVLIERKFNSYDIVKTLSTHPHNVYLASFGGDNQLVVLKEFGIGDQMGKQMFERQVSLMKQMNHICIMPIQAVFYDRNAFIQMEYIEGGDLVQWLRLQERKPWEIQKVFQQIIQGIAYMHSNGIIHRDLKLENILLKEGTIPVISDFDLSKDLNGLQTNVTMFQGGTELYKAPEMKELGVMGSYATDIWAFGVMLYKSNFPKGREPILLPEESSIPIPSHNDQRLRSLLQQTLQRNPSLRPTSHQITVHPYFVTSPVEDLLQSRTLVDSREKIAAFRAHISSILEISEDINDSLQMTIERETLIRDVFQFFKKIETNKLFQRLEVTFKGEKGLDHGGLTSEMYSIFLNNSTVKIPLHYSDDNNNNNTEPHNIGDNEKSIFSKRFNLFESSQESPFYLLQSQPLDMNDQSYPLSVMQREQILYRTLGRIFLKSVIDGRVIPDVFPPSFFKFLLDIKPNLQDLEVYDPPLAMSFKKVLVLDNIQDYLSTTFDGLVEGGEEIAVTDSNKVDFIQKNIERVLIGCRQSQMEAFKAGFMSIESLNAHFQLFSSTELQLLMCGNTIVDANLLKKSLKFIGFPEQSSTPKYFTRVLDEMSQDELHMFLRFLTGMVAIPLQGLEKPLSIVYVPKSDKLPVSHTCSYQLDLPDYNDYTQLKKKILQMIEWLDSGFSFI</sequence>
<feature type="repeat" description="RCC1" evidence="4">
    <location>
        <begin position="154"/>
        <end position="207"/>
    </location>
</feature>
<dbReference type="OMA" id="CGEIITI"/>
<evidence type="ECO:0000313" key="8">
    <source>
        <dbReference type="EMBL" id="KYQ89671.1"/>
    </source>
</evidence>
<feature type="active site" description="Glycyl thioester intermediate" evidence="3">
    <location>
        <position position="1530"/>
    </location>
</feature>
<evidence type="ECO:0000256" key="2">
    <source>
        <dbReference type="ARBA" id="ARBA00022786"/>
    </source>
</evidence>
<dbReference type="Gene3D" id="3.30.2160.10">
    <property type="entry name" value="Hect, E3 ligase catalytic domain"/>
    <property type="match status" value="1"/>
</dbReference>
<feature type="repeat" description="RCC1" evidence="4">
    <location>
        <begin position="369"/>
        <end position="425"/>
    </location>
</feature>
<dbReference type="InterPro" id="IPR000408">
    <property type="entry name" value="Reg_chr_condens"/>
</dbReference>
<accession>A0A151Z6S6</accession>
<dbReference type="SUPFAM" id="SSF56112">
    <property type="entry name" value="Protein kinase-like (PK-like)"/>
    <property type="match status" value="1"/>
</dbReference>
<dbReference type="CDD" id="cd00180">
    <property type="entry name" value="PKc"/>
    <property type="match status" value="1"/>
</dbReference>
<dbReference type="SUPFAM" id="SSF56204">
    <property type="entry name" value="Hect, E3 ligase catalytic domain"/>
    <property type="match status" value="1"/>
</dbReference>
<dbReference type="STRING" id="361077.A0A151Z6S6"/>
<feature type="domain" description="Protein kinase" evidence="6">
    <location>
        <begin position="905"/>
        <end position="1146"/>
    </location>
</feature>
<evidence type="ECO:0000259" key="7">
    <source>
        <dbReference type="PROSITE" id="PS50237"/>
    </source>
</evidence>
<feature type="repeat" description="RCC1" evidence="4">
    <location>
        <begin position="264"/>
        <end position="315"/>
    </location>
</feature>
<evidence type="ECO:0000256" key="4">
    <source>
        <dbReference type="PROSITE-ProRule" id="PRU00235"/>
    </source>
</evidence>
<dbReference type="Pfam" id="PF00632">
    <property type="entry name" value="HECT"/>
    <property type="match status" value="1"/>
</dbReference>
<dbReference type="GO" id="GO:0005524">
    <property type="term" value="F:ATP binding"/>
    <property type="evidence" value="ECO:0007669"/>
    <property type="project" value="InterPro"/>
</dbReference>
<organism evidence="8 9">
    <name type="scientific">Tieghemostelium lacteum</name>
    <name type="common">Slime mold</name>
    <name type="synonym">Dictyostelium lacteum</name>
    <dbReference type="NCBI Taxonomy" id="361077"/>
    <lineage>
        <taxon>Eukaryota</taxon>
        <taxon>Amoebozoa</taxon>
        <taxon>Evosea</taxon>
        <taxon>Eumycetozoa</taxon>
        <taxon>Dictyostelia</taxon>
        <taxon>Dictyosteliales</taxon>
        <taxon>Raperosteliaceae</taxon>
        <taxon>Tieghemostelium</taxon>
    </lineage>
</organism>
<dbReference type="InterPro" id="IPR009091">
    <property type="entry name" value="RCC1/BLIP-II"/>
</dbReference>
<evidence type="ECO:0000256" key="3">
    <source>
        <dbReference type="PROSITE-ProRule" id="PRU00104"/>
    </source>
</evidence>
<comment type="caution">
    <text evidence="8">The sequence shown here is derived from an EMBL/GenBank/DDBJ whole genome shotgun (WGS) entry which is preliminary data.</text>
</comment>
<feature type="repeat" description="RCC1" evidence="4">
    <location>
        <begin position="316"/>
        <end position="368"/>
    </location>
</feature>
<dbReference type="GO" id="GO:0004672">
    <property type="term" value="F:protein kinase activity"/>
    <property type="evidence" value="ECO:0007669"/>
    <property type="project" value="InterPro"/>
</dbReference>
<evidence type="ECO:0000256" key="1">
    <source>
        <dbReference type="ARBA" id="ARBA00022737"/>
    </source>
</evidence>
<name>A0A151Z6S6_TIELA</name>
<dbReference type="SUPFAM" id="SSF50985">
    <property type="entry name" value="RCC1/BLIP-II"/>
    <property type="match status" value="1"/>
</dbReference>
<dbReference type="Proteomes" id="UP000076078">
    <property type="component" value="Unassembled WGS sequence"/>
</dbReference>
<dbReference type="InterPro" id="IPR035983">
    <property type="entry name" value="Hect_E3_ubiquitin_ligase"/>
</dbReference>
<dbReference type="PANTHER" id="PTHR45622">
    <property type="entry name" value="UBIQUITIN-PROTEIN LIGASE E3A-RELATED"/>
    <property type="match status" value="1"/>
</dbReference>
<dbReference type="PROSITE" id="PS00108">
    <property type="entry name" value="PROTEIN_KINASE_ST"/>
    <property type="match status" value="1"/>
</dbReference>
<feature type="domain" description="HECT" evidence="7">
    <location>
        <begin position="1209"/>
        <end position="1563"/>
    </location>
</feature>
<evidence type="ECO:0008006" key="10">
    <source>
        <dbReference type="Google" id="ProtNLM"/>
    </source>
</evidence>
<dbReference type="PROSITE" id="PS50012">
    <property type="entry name" value="RCC1_3"/>
    <property type="match status" value="5"/>
</dbReference>
<dbReference type="PANTHER" id="PTHR45622:SF70">
    <property type="entry name" value="SECRETION-REGULATING GUANINE NUCLEOTIDE EXCHANGE FACTOR"/>
    <property type="match status" value="1"/>
</dbReference>
<feature type="region of interest" description="Disordered" evidence="5">
    <location>
        <begin position="13"/>
        <end position="85"/>
    </location>
</feature>
<dbReference type="OrthoDB" id="346907at2759"/>
<dbReference type="Pfam" id="PF25390">
    <property type="entry name" value="WD40_RLD"/>
    <property type="match status" value="1"/>
</dbReference>
<reference evidence="8 9" key="1">
    <citation type="submission" date="2015-12" db="EMBL/GenBank/DDBJ databases">
        <title>Dictyostelia acquired genes for synthesis and detection of signals that induce cell-type specialization by lateral gene transfer from prokaryotes.</title>
        <authorList>
            <person name="Gloeckner G."/>
            <person name="Schaap P."/>
        </authorList>
    </citation>
    <scope>NUCLEOTIDE SEQUENCE [LARGE SCALE GENOMIC DNA]</scope>
    <source>
        <strain evidence="8 9">TK</strain>
    </source>
</reference>
<keyword evidence="9" id="KW-1185">Reference proteome</keyword>
<dbReference type="Gene3D" id="3.30.2410.10">
    <property type="entry name" value="Hect, E3 ligase catalytic domain"/>
    <property type="match status" value="1"/>
</dbReference>
<dbReference type="Gene3D" id="3.90.1750.10">
    <property type="entry name" value="Hect, E3 ligase catalytic domains"/>
    <property type="match status" value="1"/>
</dbReference>
<evidence type="ECO:0000313" key="9">
    <source>
        <dbReference type="Proteomes" id="UP000076078"/>
    </source>
</evidence>
<dbReference type="InterPro" id="IPR051709">
    <property type="entry name" value="Ub-ligase/GTPase-reg"/>
</dbReference>
<gene>
    <name evidence="8" type="ORF">DLAC_09637</name>
</gene>